<dbReference type="EMBL" id="MU267810">
    <property type="protein sequence ID" value="KAH7908607.1"/>
    <property type="molecule type" value="Genomic_DNA"/>
</dbReference>
<organism evidence="1 2">
    <name type="scientific">Hygrophoropsis aurantiaca</name>
    <dbReference type="NCBI Taxonomy" id="72124"/>
    <lineage>
        <taxon>Eukaryota</taxon>
        <taxon>Fungi</taxon>
        <taxon>Dikarya</taxon>
        <taxon>Basidiomycota</taxon>
        <taxon>Agaricomycotina</taxon>
        <taxon>Agaricomycetes</taxon>
        <taxon>Agaricomycetidae</taxon>
        <taxon>Boletales</taxon>
        <taxon>Coniophorineae</taxon>
        <taxon>Hygrophoropsidaceae</taxon>
        <taxon>Hygrophoropsis</taxon>
    </lineage>
</organism>
<gene>
    <name evidence="1" type="ORF">BJ138DRAFT_1115696</name>
</gene>
<dbReference type="Proteomes" id="UP000790377">
    <property type="component" value="Unassembled WGS sequence"/>
</dbReference>
<name>A0ACB8A5V6_9AGAM</name>
<proteinExistence type="predicted"/>
<reference evidence="1" key="1">
    <citation type="journal article" date="2021" name="New Phytol.">
        <title>Evolutionary innovations through gain and loss of genes in the ectomycorrhizal Boletales.</title>
        <authorList>
            <person name="Wu G."/>
            <person name="Miyauchi S."/>
            <person name="Morin E."/>
            <person name="Kuo A."/>
            <person name="Drula E."/>
            <person name="Varga T."/>
            <person name="Kohler A."/>
            <person name="Feng B."/>
            <person name="Cao Y."/>
            <person name="Lipzen A."/>
            <person name="Daum C."/>
            <person name="Hundley H."/>
            <person name="Pangilinan J."/>
            <person name="Johnson J."/>
            <person name="Barry K."/>
            <person name="LaButti K."/>
            <person name="Ng V."/>
            <person name="Ahrendt S."/>
            <person name="Min B."/>
            <person name="Choi I.G."/>
            <person name="Park H."/>
            <person name="Plett J.M."/>
            <person name="Magnuson J."/>
            <person name="Spatafora J.W."/>
            <person name="Nagy L.G."/>
            <person name="Henrissat B."/>
            <person name="Grigoriev I.V."/>
            <person name="Yang Z.L."/>
            <person name="Xu J."/>
            <person name="Martin F.M."/>
        </authorList>
    </citation>
    <scope>NUCLEOTIDE SEQUENCE</scope>
    <source>
        <strain evidence="1">ATCC 28755</strain>
    </source>
</reference>
<comment type="caution">
    <text evidence="1">The sequence shown here is derived from an EMBL/GenBank/DDBJ whole genome shotgun (WGS) entry which is preliminary data.</text>
</comment>
<accession>A0ACB8A5V6</accession>
<evidence type="ECO:0000313" key="1">
    <source>
        <dbReference type="EMBL" id="KAH7908607.1"/>
    </source>
</evidence>
<protein>
    <submittedName>
        <fullName evidence="1">Uncharacterized protein</fullName>
    </submittedName>
</protein>
<sequence>MPSLSDQIDHLASAAKSISSSAQAINAGDGGTFTRAVLSTPLGDLIRDIDSSELGLFTVVQPARPAGQVPPDIDARGIRRGEISRVEFTGATPLKKPPSRRDEMLKPVDFEPEVYAQAALKYLDRYQSIRPMPRARSQVLIIVEQLARMRDNIRKLNDTLQQAKSTNPTRENSVSQDVNKEEERIQYLQNRLVELRKQKENKLRATEAKSQPNRAKPPAKVRAPVSPPKPEPQEENFWNTPAASARTLRFTDNLLKEEVDLEDVSMMSFTTPVPPPRSMLASIGSLGHSGPEQPLNVLEADIHDPQADDSLLGRTEADDSIFAPDDPEDEENGNDEGDPTVVLRKPSASPSPVPSASPIRETSTSTHYLPENLLESAKKPKFRSSNEMDRIVVKIWSTVGEIIMPGQSFDASGSNGSKPPRSKETLEHLRSISAQDPSPASPTGSSLSSLATTALPSSGQPTTQQILIAHLLLTLLSTQPTFSMSLSKLKEALAEKFGGATGGTRALYACVAKKLIRIERGGGEQTVKFDV</sequence>
<evidence type="ECO:0000313" key="2">
    <source>
        <dbReference type="Proteomes" id="UP000790377"/>
    </source>
</evidence>
<keyword evidence="2" id="KW-1185">Reference proteome</keyword>